<proteinExistence type="predicted"/>
<evidence type="ECO:0000313" key="1">
    <source>
        <dbReference type="EMBL" id="MFC7450562.1"/>
    </source>
</evidence>
<dbReference type="RefSeq" id="WP_378408617.1">
    <property type="nucleotide sequence ID" value="NZ_JBHTCS010000026.1"/>
</dbReference>
<organism evidence="1 2">
    <name type="scientific">Rhodococcus daqingensis</name>
    <dbReference type="NCBI Taxonomy" id="2479363"/>
    <lineage>
        <taxon>Bacteria</taxon>
        <taxon>Bacillati</taxon>
        <taxon>Actinomycetota</taxon>
        <taxon>Actinomycetes</taxon>
        <taxon>Mycobacteriales</taxon>
        <taxon>Nocardiaceae</taxon>
        <taxon>Rhodococcus</taxon>
    </lineage>
</organism>
<keyword evidence="2" id="KW-1185">Reference proteome</keyword>
<comment type="caution">
    <text evidence="1">The sequence shown here is derived from an EMBL/GenBank/DDBJ whole genome shotgun (WGS) entry which is preliminary data.</text>
</comment>
<dbReference type="EMBL" id="JBHTCS010000026">
    <property type="protein sequence ID" value="MFC7450562.1"/>
    <property type="molecule type" value="Genomic_DNA"/>
</dbReference>
<evidence type="ECO:0000313" key="2">
    <source>
        <dbReference type="Proteomes" id="UP001596484"/>
    </source>
</evidence>
<accession>A0ABW2S3S7</accession>
<dbReference type="Proteomes" id="UP001596484">
    <property type="component" value="Unassembled WGS sequence"/>
</dbReference>
<sequence>MPSDPIERISVDLEVIGIPQTPGMPPMTDTYLHVRRRQDGAPETAVLGLPAYEGKPGPAGPAGMIHKGERTTAELDGLALVLGEAELNFTYRNTDDNSQWIWNGLTFQVYSDAYGAPGNRGPAPVMDGGSVTIGGEVQPAPAVVRVDGADGGPYTVSLELPPLPEGPPGGTGPAGPIYTSVDVDQTDEPVDGQMLVHSEALGKLVWATPMVPYIEYVVASESFPDANKNSGDVRHTLLAFQMPAQPFAWEAEILGGVDVFREIGHRVDIEVRLSSDTDGALIGYGRGGDGTGWERIVINPYSTVPLNPGVPRSSVIPAGINNSIWVTAIKKAGTQKAWSVRKDFANLRIRVNRVL</sequence>
<name>A0ABW2S3S7_9NOCA</name>
<evidence type="ECO:0008006" key="3">
    <source>
        <dbReference type="Google" id="ProtNLM"/>
    </source>
</evidence>
<gene>
    <name evidence="1" type="ORF">ACFQS9_21930</name>
</gene>
<protein>
    <recommendedName>
        <fullName evidence="3">Minor tail protein</fullName>
    </recommendedName>
</protein>
<reference evidence="2" key="1">
    <citation type="journal article" date="2019" name="Int. J. Syst. Evol. Microbiol.">
        <title>The Global Catalogue of Microorganisms (GCM) 10K type strain sequencing project: providing services to taxonomists for standard genome sequencing and annotation.</title>
        <authorList>
            <consortium name="The Broad Institute Genomics Platform"/>
            <consortium name="The Broad Institute Genome Sequencing Center for Infectious Disease"/>
            <person name="Wu L."/>
            <person name="Ma J."/>
        </authorList>
    </citation>
    <scope>NUCLEOTIDE SEQUENCE [LARGE SCALE GENOMIC DNA]</scope>
    <source>
        <strain evidence="2">ICMP 19430</strain>
    </source>
</reference>